<keyword evidence="1" id="KW-0614">Plasmid</keyword>
<protein>
    <recommendedName>
        <fullName evidence="2">DUF3927 domain-containing protein</fullName>
    </recommendedName>
</protein>
<dbReference type="Pfam" id="PF13064">
    <property type="entry name" value="DUF3927"/>
    <property type="match status" value="1"/>
</dbReference>
<proteinExistence type="predicted"/>
<dbReference type="RefSeq" id="WP_223289742.1">
    <property type="nucleotide sequence ID" value="NZ_CP066814.1"/>
</dbReference>
<name>A0A6M4NPP1_AERCA</name>
<evidence type="ECO:0000313" key="1">
    <source>
        <dbReference type="EMBL" id="QJR99779.1"/>
    </source>
</evidence>
<dbReference type="EMBL" id="MN629346">
    <property type="protein sequence ID" value="QJR99779.1"/>
    <property type="molecule type" value="Genomic_DNA"/>
</dbReference>
<dbReference type="AlphaFoldDB" id="A0A6M4NPP1"/>
<sequence>MKAWFLRYGAYAFMGLSVMVDFTSRLFSTLSDGLLIAAAACLLHVSASKKPKA</sequence>
<accession>A0A6M4NPP1</accession>
<geneLocation type="plasmid" evidence="1">
    <name>p717068-IMP</name>
</geneLocation>
<evidence type="ECO:0008006" key="2">
    <source>
        <dbReference type="Google" id="ProtNLM"/>
    </source>
</evidence>
<organism evidence="1">
    <name type="scientific">Aeromonas caviae</name>
    <name type="common">Aeromonas punctata</name>
    <dbReference type="NCBI Taxonomy" id="648"/>
    <lineage>
        <taxon>Bacteria</taxon>
        <taxon>Pseudomonadati</taxon>
        <taxon>Pseudomonadota</taxon>
        <taxon>Gammaproteobacteria</taxon>
        <taxon>Aeromonadales</taxon>
        <taxon>Aeromonadaceae</taxon>
        <taxon>Aeromonas</taxon>
    </lineage>
</organism>
<dbReference type="InterPro" id="IPR025169">
    <property type="entry name" value="DUF3927"/>
</dbReference>
<reference evidence="1" key="1">
    <citation type="submission" date="2019-10" db="EMBL/GenBank/DDBJ databases">
        <authorList>
            <person name="Zhou D."/>
            <person name="Cheng Q."/>
        </authorList>
    </citation>
    <scope>NUCLEOTIDE SEQUENCE</scope>
    <source>
        <strain evidence="1">1507-17068</strain>
        <plasmid evidence="1">p717068-IMP</plasmid>
    </source>
</reference>